<evidence type="ECO:0000313" key="9">
    <source>
        <dbReference type="Proteomes" id="UP001597135"/>
    </source>
</evidence>
<dbReference type="SUPFAM" id="SSF56349">
    <property type="entry name" value="DNA breaking-rejoining enzymes"/>
    <property type="match status" value="1"/>
</dbReference>
<dbReference type="InterPro" id="IPR002104">
    <property type="entry name" value="Integrase_catalytic"/>
</dbReference>
<dbReference type="InterPro" id="IPR050090">
    <property type="entry name" value="Tyrosine_recombinase_XerCD"/>
</dbReference>
<dbReference type="Gene3D" id="1.10.443.10">
    <property type="entry name" value="Intergrase catalytic core"/>
    <property type="match status" value="1"/>
</dbReference>
<keyword evidence="9" id="KW-1185">Reference proteome</keyword>
<evidence type="ECO:0000256" key="3">
    <source>
        <dbReference type="ARBA" id="ARBA00023125"/>
    </source>
</evidence>
<evidence type="ECO:0000256" key="5">
    <source>
        <dbReference type="PROSITE-ProRule" id="PRU01248"/>
    </source>
</evidence>
<dbReference type="EMBL" id="JBHTMU010000004">
    <property type="protein sequence ID" value="MFD1341487.1"/>
    <property type="molecule type" value="Genomic_DNA"/>
</dbReference>
<feature type="domain" description="Tyr recombinase" evidence="6">
    <location>
        <begin position="282"/>
        <end position="485"/>
    </location>
</feature>
<dbReference type="Gene3D" id="1.10.150.130">
    <property type="match status" value="1"/>
</dbReference>
<dbReference type="RefSeq" id="WP_386801544.1">
    <property type="nucleotide sequence ID" value="NZ_JBHTMU010000004.1"/>
</dbReference>
<comment type="similarity">
    <text evidence="1">Belongs to the 'phage' integrase family.</text>
</comment>
<accession>A0ABW3ZE66</accession>
<keyword evidence="2" id="KW-0229">DNA integration</keyword>
<evidence type="ECO:0000256" key="2">
    <source>
        <dbReference type="ARBA" id="ARBA00022908"/>
    </source>
</evidence>
<reference evidence="9" key="1">
    <citation type="journal article" date="2019" name="Int. J. Syst. Evol. Microbiol.">
        <title>The Global Catalogue of Microorganisms (GCM) 10K type strain sequencing project: providing services to taxonomists for standard genome sequencing and annotation.</title>
        <authorList>
            <consortium name="The Broad Institute Genomics Platform"/>
            <consortium name="The Broad Institute Genome Sequencing Center for Infectious Disease"/>
            <person name="Wu L."/>
            <person name="Ma J."/>
        </authorList>
    </citation>
    <scope>NUCLEOTIDE SEQUENCE [LARGE SCALE GENOMIC DNA]</scope>
    <source>
        <strain evidence="9">CCUG 62953</strain>
    </source>
</reference>
<dbReference type="PANTHER" id="PTHR30349">
    <property type="entry name" value="PHAGE INTEGRASE-RELATED"/>
    <property type="match status" value="1"/>
</dbReference>
<protein>
    <submittedName>
        <fullName evidence="8">Tyrosine-type recombinase/integrase</fullName>
    </submittedName>
</protein>
<proteinExistence type="inferred from homology"/>
<organism evidence="8 9">
    <name type="scientific">Litorisediminicola beolgyonensis</name>
    <dbReference type="NCBI Taxonomy" id="1173614"/>
    <lineage>
        <taxon>Bacteria</taxon>
        <taxon>Pseudomonadati</taxon>
        <taxon>Pseudomonadota</taxon>
        <taxon>Alphaproteobacteria</taxon>
        <taxon>Rhodobacterales</taxon>
        <taxon>Paracoccaceae</taxon>
        <taxon>Litorisediminicola</taxon>
    </lineage>
</organism>
<dbReference type="InterPro" id="IPR011010">
    <property type="entry name" value="DNA_brk_join_enz"/>
</dbReference>
<evidence type="ECO:0000256" key="4">
    <source>
        <dbReference type="ARBA" id="ARBA00023172"/>
    </source>
</evidence>
<dbReference type="PROSITE" id="PS51898">
    <property type="entry name" value="TYR_RECOMBINASE"/>
    <property type="match status" value="1"/>
</dbReference>
<evidence type="ECO:0000313" key="8">
    <source>
        <dbReference type="EMBL" id="MFD1341487.1"/>
    </source>
</evidence>
<dbReference type="InterPro" id="IPR010998">
    <property type="entry name" value="Integrase_recombinase_N"/>
</dbReference>
<dbReference type="InterPro" id="IPR013762">
    <property type="entry name" value="Integrase-like_cat_sf"/>
</dbReference>
<keyword evidence="4" id="KW-0233">DNA recombination</keyword>
<keyword evidence="3 5" id="KW-0238">DNA-binding</keyword>
<evidence type="ECO:0000256" key="1">
    <source>
        <dbReference type="ARBA" id="ARBA00008857"/>
    </source>
</evidence>
<dbReference type="Proteomes" id="UP001597135">
    <property type="component" value="Unassembled WGS sequence"/>
</dbReference>
<dbReference type="InterPro" id="IPR044068">
    <property type="entry name" value="CB"/>
</dbReference>
<sequence length="537" mass="60859">MSRSYRKITPNILKVYSVTDVQTLYGVCRNTASNWVRAGLRPSDSSTPQVFRGAELKRFHEERAARSNKQLRFGEFKCLGCGNAVFPEIDTVSIVSRRDGIPLAAATCCDCGARVMKLLNETECDRIKNCLDTNTELTLADERKAASKACIGKNDGSQDDEWATSNDRIILDWQAYAGRYSEKTMRSHLTSIRDFEAFSGGVCFSKITKKQVGEYRDHLVRMLALPKLQGGLSTSTVQHRASHLRTFLEWLRGQDGYRRLSSSLPDYLALPRSATVRRTDEKAKDYPTLDEAWRMVARMPTRTILERRDRAMVAFAFISGFRAATLTALRIRHVDFENRTVVQDAREVPAKNSKSYLAKWFPRTDAFQDVFLAWVEELKSLGFGETDALFPAANDLGTRSPDAPSIDPLNSSKPLQCAFKEASEAIGKRYTPHAARHSLKALGTLICRTHRHRKAWSLNLGHSDEQITERHYGKMSRALSCEIMDTLSSDEMFTEVENEIIIDYYEDRFARGTPEYGMARRLAERRERARGGCDVLE</sequence>
<comment type="caution">
    <text evidence="8">The sequence shown here is derived from an EMBL/GenBank/DDBJ whole genome shotgun (WGS) entry which is preliminary data.</text>
</comment>
<name>A0ABW3ZE66_9RHOB</name>
<dbReference type="PANTHER" id="PTHR30349:SF64">
    <property type="entry name" value="PROPHAGE INTEGRASE INTD-RELATED"/>
    <property type="match status" value="1"/>
</dbReference>
<dbReference type="PROSITE" id="PS51900">
    <property type="entry name" value="CB"/>
    <property type="match status" value="1"/>
</dbReference>
<feature type="domain" description="Core-binding (CB)" evidence="7">
    <location>
        <begin position="164"/>
        <end position="252"/>
    </location>
</feature>
<dbReference type="Pfam" id="PF00589">
    <property type="entry name" value="Phage_integrase"/>
    <property type="match status" value="1"/>
</dbReference>
<evidence type="ECO:0000259" key="7">
    <source>
        <dbReference type="PROSITE" id="PS51900"/>
    </source>
</evidence>
<evidence type="ECO:0000259" key="6">
    <source>
        <dbReference type="PROSITE" id="PS51898"/>
    </source>
</evidence>
<dbReference type="CDD" id="cd00397">
    <property type="entry name" value="DNA_BRE_C"/>
    <property type="match status" value="1"/>
</dbReference>
<gene>
    <name evidence="8" type="ORF">ACFQ4E_03565</name>
</gene>